<feature type="region of interest" description="Disordered" evidence="1">
    <location>
        <begin position="56"/>
        <end position="80"/>
    </location>
</feature>
<dbReference type="PROSITE" id="PS50879">
    <property type="entry name" value="RNASE_H_1"/>
    <property type="match status" value="1"/>
</dbReference>
<dbReference type="InterPro" id="IPR002156">
    <property type="entry name" value="RNaseH_domain"/>
</dbReference>
<reference evidence="3 4" key="1">
    <citation type="journal article" date="2022" name="G3 (Bethesda)">
        <title>Whole-genome sequence and methylome profiling of the almond [Prunus dulcis (Mill.) D.A. Webb] cultivar 'Nonpareil'.</title>
        <authorList>
            <person name="D'Amico-Willman K.M."/>
            <person name="Ouma W.Z."/>
            <person name="Meulia T."/>
            <person name="Sideli G.M."/>
            <person name="Gradziel T.M."/>
            <person name="Fresnedo-Ramirez J."/>
        </authorList>
    </citation>
    <scope>NUCLEOTIDE SEQUENCE [LARGE SCALE GENOMIC DNA]</scope>
    <source>
        <strain evidence="3">Clone GOH B32 T37-40</strain>
    </source>
</reference>
<dbReference type="SUPFAM" id="SSF53098">
    <property type="entry name" value="Ribonuclease H-like"/>
    <property type="match status" value="1"/>
</dbReference>
<dbReference type="GO" id="GO:0003676">
    <property type="term" value="F:nucleic acid binding"/>
    <property type="evidence" value="ECO:0007669"/>
    <property type="project" value="InterPro"/>
</dbReference>
<protein>
    <recommendedName>
        <fullName evidence="2">RNase H type-1 domain-containing protein</fullName>
    </recommendedName>
</protein>
<feature type="domain" description="RNase H type-1" evidence="2">
    <location>
        <begin position="79"/>
        <end position="208"/>
    </location>
</feature>
<dbReference type="CDD" id="cd09279">
    <property type="entry name" value="RNase_HI_like"/>
    <property type="match status" value="1"/>
</dbReference>
<dbReference type="PANTHER" id="PTHR48475">
    <property type="entry name" value="RIBONUCLEASE H"/>
    <property type="match status" value="1"/>
</dbReference>
<sequence length="297" mass="33652">MTEFPLRSILHSPDASQRLMKWAIELSQYDLLYWPKTAIKAHALVNFVVEFTPTPEKEKMVTKSKEKANDTSPTDSNLPNDMWQLHVDGASNHKGTGAGVVIITPDRTLLEQAITLGFSASNNEAEYEALLTGLRLAKELTIKRLAIYSDSQLITNQASGEYMAKHPRMIQYLDKVQGLLKEFPTFTIQQVPRAENTHADALASLGSALDTQFRRSIPVEHLDRPSIEEIEPIESMQIDEDPSWQDPIIDYLVNGNLPMDKSEARRVQQKAARYYMQGEKLIHRSYSSPHLTCIKYP</sequence>
<dbReference type="AlphaFoldDB" id="A0AAD4WTV9"/>
<evidence type="ECO:0000313" key="3">
    <source>
        <dbReference type="EMBL" id="KAI5348241.1"/>
    </source>
</evidence>
<dbReference type="GO" id="GO:0004523">
    <property type="term" value="F:RNA-DNA hybrid ribonuclease activity"/>
    <property type="evidence" value="ECO:0007669"/>
    <property type="project" value="InterPro"/>
</dbReference>
<evidence type="ECO:0000259" key="2">
    <source>
        <dbReference type="PROSITE" id="PS50879"/>
    </source>
</evidence>
<dbReference type="Gene3D" id="3.30.420.10">
    <property type="entry name" value="Ribonuclease H-like superfamily/Ribonuclease H"/>
    <property type="match status" value="1"/>
</dbReference>
<dbReference type="PANTHER" id="PTHR48475:SF2">
    <property type="entry name" value="RIBONUCLEASE H"/>
    <property type="match status" value="1"/>
</dbReference>
<feature type="compositionally biased region" description="Polar residues" evidence="1">
    <location>
        <begin position="70"/>
        <end position="79"/>
    </location>
</feature>
<dbReference type="InterPro" id="IPR036397">
    <property type="entry name" value="RNaseH_sf"/>
</dbReference>
<dbReference type="InterPro" id="IPR012337">
    <property type="entry name" value="RNaseH-like_sf"/>
</dbReference>
<comment type="caution">
    <text evidence="3">The sequence shown here is derived from an EMBL/GenBank/DDBJ whole genome shotgun (WGS) entry which is preliminary data.</text>
</comment>
<gene>
    <name evidence="3" type="ORF">L3X38_001128</name>
</gene>
<feature type="compositionally biased region" description="Basic and acidic residues" evidence="1">
    <location>
        <begin position="56"/>
        <end position="69"/>
    </location>
</feature>
<accession>A0AAD4WTV9</accession>
<proteinExistence type="predicted"/>
<name>A0AAD4WTV9_PRUDU</name>
<dbReference type="EMBL" id="JAJFAZ020000001">
    <property type="protein sequence ID" value="KAI5348241.1"/>
    <property type="molecule type" value="Genomic_DNA"/>
</dbReference>
<evidence type="ECO:0000256" key="1">
    <source>
        <dbReference type="SAM" id="MobiDB-lite"/>
    </source>
</evidence>
<dbReference type="Pfam" id="PF13456">
    <property type="entry name" value="RVT_3"/>
    <property type="match status" value="1"/>
</dbReference>
<organism evidence="3 4">
    <name type="scientific">Prunus dulcis</name>
    <name type="common">Almond</name>
    <name type="synonym">Amygdalus dulcis</name>
    <dbReference type="NCBI Taxonomy" id="3755"/>
    <lineage>
        <taxon>Eukaryota</taxon>
        <taxon>Viridiplantae</taxon>
        <taxon>Streptophyta</taxon>
        <taxon>Embryophyta</taxon>
        <taxon>Tracheophyta</taxon>
        <taxon>Spermatophyta</taxon>
        <taxon>Magnoliopsida</taxon>
        <taxon>eudicotyledons</taxon>
        <taxon>Gunneridae</taxon>
        <taxon>Pentapetalae</taxon>
        <taxon>rosids</taxon>
        <taxon>fabids</taxon>
        <taxon>Rosales</taxon>
        <taxon>Rosaceae</taxon>
        <taxon>Amygdaloideae</taxon>
        <taxon>Amygdaleae</taxon>
        <taxon>Prunus</taxon>
    </lineage>
</organism>
<evidence type="ECO:0000313" key="4">
    <source>
        <dbReference type="Proteomes" id="UP001054821"/>
    </source>
</evidence>
<dbReference type="Proteomes" id="UP001054821">
    <property type="component" value="Chromosome 1"/>
</dbReference>
<keyword evidence="4" id="KW-1185">Reference proteome</keyword>